<evidence type="ECO:0000256" key="14">
    <source>
        <dbReference type="ARBA" id="ARBA00023136"/>
    </source>
</evidence>
<comment type="catalytic activity">
    <reaction evidence="1">
        <text>ATP + protein L-histidine = ADP + protein N-phospho-L-histidine.</text>
        <dbReference type="EC" id="2.7.13.3"/>
    </reaction>
</comment>
<keyword evidence="7 23" id="KW-0808">Transferase</keyword>
<dbReference type="PANTHER" id="PTHR43047:SF72">
    <property type="entry name" value="OSMOSENSING HISTIDINE PROTEIN KINASE SLN1"/>
    <property type="match status" value="1"/>
</dbReference>
<dbReference type="SMART" id="SM00387">
    <property type="entry name" value="HATPase_c"/>
    <property type="match status" value="1"/>
</dbReference>
<evidence type="ECO:0000259" key="20">
    <source>
        <dbReference type="PROSITE" id="PS50109"/>
    </source>
</evidence>
<dbReference type="PANTHER" id="PTHR43047">
    <property type="entry name" value="TWO-COMPONENT HISTIDINE PROTEIN KINASE"/>
    <property type="match status" value="1"/>
</dbReference>
<keyword evidence="14" id="KW-0472">Membrane</keyword>
<evidence type="ECO:0000256" key="4">
    <source>
        <dbReference type="ARBA" id="ARBA00022475"/>
    </source>
</evidence>
<evidence type="ECO:0000256" key="12">
    <source>
        <dbReference type="ARBA" id="ARBA00022989"/>
    </source>
</evidence>
<dbReference type="Gene3D" id="3.40.50.2300">
    <property type="match status" value="1"/>
</dbReference>
<evidence type="ECO:0000259" key="21">
    <source>
        <dbReference type="PROSITE" id="PS50110"/>
    </source>
</evidence>
<dbReference type="PRINTS" id="PR00344">
    <property type="entry name" value="BCTRLSENSOR"/>
</dbReference>
<feature type="modified residue" description="4-aspartylphosphate" evidence="17">
    <location>
        <position position="1745"/>
    </location>
</feature>
<dbReference type="EC" id="2.7.13.3" evidence="3"/>
<gene>
    <name evidence="23" type="primary">luxQ_6</name>
    <name evidence="23" type="ORF">Poly59_44740</name>
</gene>
<dbReference type="OrthoDB" id="9762493at2"/>
<keyword evidence="10 23" id="KW-0418">Kinase</keyword>
<dbReference type="EMBL" id="SJPX01000004">
    <property type="protein sequence ID" value="TWU49849.1"/>
    <property type="molecule type" value="Genomic_DNA"/>
</dbReference>
<dbReference type="GO" id="GO:0005886">
    <property type="term" value="C:plasma membrane"/>
    <property type="evidence" value="ECO:0007669"/>
    <property type="project" value="UniProtKB-SubCell"/>
</dbReference>
<feature type="coiled-coil region" evidence="18">
    <location>
        <begin position="1383"/>
        <end position="1431"/>
    </location>
</feature>
<feature type="modified residue" description="Phosphohistidine" evidence="16">
    <location>
        <position position="1889"/>
    </location>
</feature>
<evidence type="ECO:0000256" key="15">
    <source>
        <dbReference type="ARBA" id="ARBA00023306"/>
    </source>
</evidence>
<dbReference type="InterPro" id="IPR001789">
    <property type="entry name" value="Sig_transdc_resp-reg_receiver"/>
</dbReference>
<dbReference type="GO" id="GO:0000155">
    <property type="term" value="F:phosphorelay sensor kinase activity"/>
    <property type="evidence" value="ECO:0007669"/>
    <property type="project" value="InterPro"/>
</dbReference>
<dbReference type="RefSeq" id="WP_146536038.1">
    <property type="nucleotide sequence ID" value="NZ_SJPX01000004.1"/>
</dbReference>
<dbReference type="SUPFAM" id="SSF52540">
    <property type="entry name" value="P-loop containing nucleoside triphosphate hydrolases"/>
    <property type="match status" value="1"/>
</dbReference>
<evidence type="ECO:0000256" key="16">
    <source>
        <dbReference type="PROSITE-ProRule" id="PRU00110"/>
    </source>
</evidence>
<dbReference type="InterPro" id="IPR029016">
    <property type="entry name" value="GAF-like_dom_sf"/>
</dbReference>
<dbReference type="InterPro" id="IPR027417">
    <property type="entry name" value="P-loop_NTPase"/>
</dbReference>
<dbReference type="InterPro" id="IPR008207">
    <property type="entry name" value="Sig_transdc_His_kin_Hpt_dom"/>
</dbReference>
<evidence type="ECO:0000256" key="3">
    <source>
        <dbReference type="ARBA" id="ARBA00012438"/>
    </source>
</evidence>
<evidence type="ECO:0000256" key="6">
    <source>
        <dbReference type="ARBA" id="ARBA00022553"/>
    </source>
</evidence>
<evidence type="ECO:0000256" key="10">
    <source>
        <dbReference type="ARBA" id="ARBA00022777"/>
    </source>
</evidence>
<dbReference type="SUPFAM" id="SSF48452">
    <property type="entry name" value="TPR-like"/>
    <property type="match status" value="1"/>
</dbReference>
<dbReference type="SMART" id="SM00448">
    <property type="entry name" value="REC"/>
    <property type="match status" value="1"/>
</dbReference>
<evidence type="ECO:0000256" key="1">
    <source>
        <dbReference type="ARBA" id="ARBA00000085"/>
    </source>
</evidence>
<evidence type="ECO:0000256" key="11">
    <source>
        <dbReference type="ARBA" id="ARBA00022840"/>
    </source>
</evidence>
<dbReference type="InterPro" id="IPR000719">
    <property type="entry name" value="Prot_kinase_dom"/>
</dbReference>
<dbReference type="Pfam" id="PF00072">
    <property type="entry name" value="Response_reg"/>
    <property type="match status" value="1"/>
</dbReference>
<dbReference type="CDD" id="cd00088">
    <property type="entry name" value="HPT"/>
    <property type="match status" value="1"/>
</dbReference>
<dbReference type="InterPro" id="IPR036890">
    <property type="entry name" value="HATPase_C_sf"/>
</dbReference>
<dbReference type="FunFam" id="3.30.565.10:FF:000010">
    <property type="entry name" value="Sensor histidine kinase RcsC"/>
    <property type="match status" value="1"/>
</dbReference>
<evidence type="ECO:0000256" key="17">
    <source>
        <dbReference type="PROSITE-ProRule" id="PRU00169"/>
    </source>
</evidence>
<keyword evidence="5" id="KW-0997">Cell inner membrane</keyword>
<dbReference type="Proteomes" id="UP000317977">
    <property type="component" value="Unassembled WGS sequence"/>
</dbReference>
<dbReference type="Gene3D" id="1.10.287.130">
    <property type="match status" value="1"/>
</dbReference>
<evidence type="ECO:0000259" key="22">
    <source>
        <dbReference type="PROSITE" id="PS50894"/>
    </source>
</evidence>
<keyword evidence="15" id="KW-0131">Cell cycle</keyword>
<evidence type="ECO:0000256" key="7">
    <source>
        <dbReference type="ARBA" id="ARBA00022679"/>
    </source>
</evidence>
<dbReference type="SUPFAM" id="SSF52172">
    <property type="entry name" value="CheY-like"/>
    <property type="match status" value="1"/>
</dbReference>
<dbReference type="GO" id="GO:0009927">
    <property type="term" value="F:histidine phosphotransfer kinase activity"/>
    <property type="evidence" value="ECO:0007669"/>
    <property type="project" value="TreeGrafter"/>
</dbReference>
<sequence length="1947" mass="215647">MSANEPNDLTGNATDVYEIDRQLSDDSMVSCFLAKDRRTGELVILRQVPKKLFAESGFYRFNNEARLTSGIRCETYSQPISFDASEHHLRVVYHYIDGDSLASKFRKQRFTSQQTMRLACDLLDALGCIHEIGCIHRDIRPSNIIIRKDNRAVLCGYVPLWCPDVFSNEGRLAQESASYTSPELSGIIDHDICESSDLYSVGYILNAALTGGAAFGGDVNDILYQHMTADPDPRRYSDETPKLVIQFIDKLIAKEPRDRYQCASAAKLDAQRILGLLDSDAKLPDFVLGIADRRTALIDAAFVGRNEPLETLERGLNEVQSGGMKQVSMCAESGMGKTRLLNEISRMAARKKFLILRGRASQHASQQPNAVWLQMVDQLARMLPTDPILVQKITHEMRDYHQEVITAMPVLASALGWHGEHLLGPAELGQGRVVSAICALMTSLGTDDRSVMITVDDCQWMDDQSMRVMLAIGDTQPKHFLLFSIMRPDEGISRALVEKLTITDRLTLDPLTDHDIQQLAESMAGPLPDTAVEVVQRFASGSPFMAAAVLRGLVESNVLIAQEQGWIVDEPKLSTFQTAEGANEILIDRLSHLPDDAKKLLAAAAVIGRDFNLDTAAELVDMGSEEAHAAMLPARAHRLVWSRPDRALSFVHDKVREAVLSELSDETIKLMHGQIGRYLEKNDPTHYFELAYHFDAAQLHEKALPSALKAAKIARGSFSLASAEVQLKIAVRSLHLAQRDTRHFVEMMMNEVLTLQGRYDEAQNWLDRAADSADTVMEQAKVSFKQGDLHFKRGSKDQAAASFEASLQKLGQPVCYTTPQLFWNLGIEGIRQLRHSLFPATCGQKSGEPSEAEKMAFSIYSEIAHTYWYTRNKYFTLWAHLRGMNAAECYGPTRFLAQSYSDHAPAMTLLRWQSRGTNYGRRSLAIRKLLGDVWGQGQSRNFLSILLYSFSEFMECIDQARQAVAILERTGDYWEVHIARYQLAASLYRTGKFDEAVQLARLNYESAIQLGDFQATGNIVDVWARASIGRVPDDVIATELNRDVIDEQRKCQVLLAKGVQEFYQGRFVAAAKVLGAAVASADESKVGNTYVSPCYPWLCTALRRQIETAPAKIKQVHDAKLKELIKSAQKAVSVGKRFTNELPHALRELAAASAMAGKRRRAEILFRQSLSEANRQQAVVEHAQTVVLHAEFSDDLGWTVDQSEVDRANELLAKLLHAGERINETSSISLLDRFESLLASGRRIATSDLPAEIFDEVRTAAVKILRGEHVFLIRLDNEQNLVTMPGNQPFDDSFVAEVSVCQQTIVRDREHCVIRGIPNDRDGTFLCSPIVVNGQTTAFLYVTNKRFSGLYGKDEIKIADYLTSAAGAALEKADSFEQLHDLNQNLERKVDERTAAIVEHSRQLEMTARKLAVTREKLQLAKNAAESANAAKSDFLARMSHEIRTPITGILGFTELLLRGVITDEEDRTSHLQTIHSNGFHLLHLLNDILDISKIEAGKIESESIPCNPTLVAGDVVASLRSKAIQKGIKLRLRIDGCIPEIIQSDPTRLRQILTNLVGNAIKFTQQGDVTMVIRASGPDTFPNELEIVVEDTGIGMTSHEMSTIFEPFIQADTSTTRNFGGTGLGLSISKRLAEALGGCLSVSSEKNSGTQMSLKLAIQCPTSTKMLSQDQAMALTSGKRASDFQNVDLRGVRVLVVDDSQTNRKLLTLLLSDSGAEVRTASNGKNAVETLADQSLAVDIILMDMQMPVMDGYEATKMLRQRGFDLPIVALTANAMEGDEARCRDAGCSQYLTKPLDLDRLLRIVSDHSLRGAISKNSTQSHSSTAAATDAPNLIPARLDRVDQLSMISDDWLQMFASELIEQVDTTLPSIMAAYENGDLQTVSKHLHQIKGSGGTVGLDELSEIAEQGECALHDVDLNRVLESLLELQDFVDQKKVDLANSSQSH</sequence>
<dbReference type="PROSITE" id="PS50110">
    <property type="entry name" value="RESPONSE_REGULATORY"/>
    <property type="match status" value="1"/>
</dbReference>
<reference evidence="23 24" key="1">
    <citation type="submission" date="2019-02" db="EMBL/GenBank/DDBJ databases">
        <title>Deep-cultivation of Planctomycetes and their phenomic and genomic characterization uncovers novel biology.</title>
        <authorList>
            <person name="Wiegand S."/>
            <person name="Jogler M."/>
            <person name="Boedeker C."/>
            <person name="Pinto D."/>
            <person name="Vollmers J."/>
            <person name="Rivas-Marin E."/>
            <person name="Kohn T."/>
            <person name="Peeters S.H."/>
            <person name="Heuer A."/>
            <person name="Rast P."/>
            <person name="Oberbeckmann S."/>
            <person name="Bunk B."/>
            <person name="Jeske O."/>
            <person name="Meyerdierks A."/>
            <person name="Storesund J.E."/>
            <person name="Kallscheuer N."/>
            <person name="Luecker S."/>
            <person name="Lage O.M."/>
            <person name="Pohl T."/>
            <person name="Merkel B.J."/>
            <person name="Hornburger P."/>
            <person name="Mueller R.-W."/>
            <person name="Bruemmer F."/>
            <person name="Labrenz M."/>
            <person name="Spormann A.M."/>
            <person name="Op Den Camp H."/>
            <person name="Overmann J."/>
            <person name="Amann R."/>
            <person name="Jetten M.S.M."/>
            <person name="Mascher T."/>
            <person name="Medema M.H."/>
            <person name="Devos D.P."/>
            <person name="Kaster A.-K."/>
            <person name="Ovreas L."/>
            <person name="Rohde M."/>
            <person name="Galperin M.Y."/>
            <person name="Jogler C."/>
        </authorList>
    </citation>
    <scope>NUCLEOTIDE SEQUENCE [LARGE SCALE GENOMIC DNA]</scope>
    <source>
        <strain evidence="23 24">Poly59</strain>
    </source>
</reference>
<evidence type="ECO:0000256" key="5">
    <source>
        <dbReference type="ARBA" id="ARBA00022519"/>
    </source>
</evidence>
<keyword evidence="24" id="KW-1185">Reference proteome</keyword>
<comment type="caution">
    <text evidence="23">The sequence shown here is derived from an EMBL/GenBank/DDBJ whole genome shotgun (WGS) entry which is preliminary data.</text>
</comment>
<dbReference type="InterPro" id="IPR004358">
    <property type="entry name" value="Sig_transdc_His_kin-like_C"/>
</dbReference>
<dbReference type="Gene3D" id="1.20.120.160">
    <property type="entry name" value="HPT domain"/>
    <property type="match status" value="1"/>
</dbReference>
<dbReference type="Pfam" id="PF00512">
    <property type="entry name" value="HisKA"/>
    <property type="match status" value="1"/>
</dbReference>
<keyword evidence="18" id="KW-0175">Coiled coil</keyword>
<dbReference type="SUPFAM" id="SSF47226">
    <property type="entry name" value="Histidine-containing phosphotransfer domain, HPT domain"/>
    <property type="match status" value="1"/>
</dbReference>
<protein>
    <recommendedName>
        <fullName evidence="3">histidine kinase</fullName>
        <ecNumber evidence="3">2.7.13.3</ecNumber>
    </recommendedName>
</protein>
<dbReference type="FunFam" id="1.10.287.130:FF:000038">
    <property type="entry name" value="Sensory transduction histidine kinase"/>
    <property type="match status" value="1"/>
</dbReference>
<dbReference type="PROSITE" id="PS00109">
    <property type="entry name" value="PROTEIN_KINASE_TYR"/>
    <property type="match status" value="1"/>
</dbReference>
<keyword evidence="13" id="KW-0902">Two-component regulatory system</keyword>
<dbReference type="PROSITE" id="PS50109">
    <property type="entry name" value="HIS_KIN"/>
    <property type="match status" value="1"/>
</dbReference>
<feature type="domain" description="Response regulatory" evidence="21">
    <location>
        <begin position="1694"/>
        <end position="1810"/>
    </location>
</feature>
<dbReference type="CDD" id="cd00082">
    <property type="entry name" value="HisKA"/>
    <property type="match status" value="1"/>
</dbReference>
<name>A0A5C6ER05_9BACT</name>
<accession>A0A5C6ER05</accession>
<dbReference type="InterPro" id="IPR005467">
    <property type="entry name" value="His_kinase_dom"/>
</dbReference>
<dbReference type="Pfam" id="PF00069">
    <property type="entry name" value="Pkinase"/>
    <property type="match status" value="1"/>
</dbReference>
<dbReference type="Pfam" id="PF13191">
    <property type="entry name" value="AAA_16"/>
    <property type="match status" value="1"/>
</dbReference>
<dbReference type="InterPro" id="IPR003594">
    <property type="entry name" value="HATPase_dom"/>
</dbReference>
<dbReference type="InterPro" id="IPR011006">
    <property type="entry name" value="CheY-like_superfamily"/>
</dbReference>
<dbReference type="InterPro" id="IPR011009">
    <property type="entry name" value="Kinase-like_dom_sf"/>
</dbReference>
<feature type="domain" description="HPt" evidence="22">
    <location>
        <begin position="1850"/>
        <end position="1947"/>
    </location>
</feature>
<dbReference type="InterPro" id="IPR036641">
    <property type="entry name" value="HPT_dom_sf"/>
</dbReference>
<keyword evidence="9" id="KW-0547">Nucleotide-binding</keyword>
<evidence type="ECO:0000256" key="8">
    <source>
        <dbReference type="ARBA" id="ARBA00022692"/>
    </source>
</evidence>
<dbReference type="GO" id="GO:0005524">
    <property type="term" value="F:ATP binding"/>
    <property type="evidence" value="ECO:0007669"/>
    <property type="project" value="UniProtKB-KW"/>
</dbReference>
<evidence type="ECO:0000256" key="2">
    <source>
        <dbReference type="ARBA" id="ARBA00004429"/>
    </source>
</evidence>
<dbReference type="InterPro" id="IPR003661">
    <property type="entry name" value="HisK_dim/P_dom"/>
</dbReference>
<dbReference type="PROSITE" id="PS50894">
    <property type="entry name" value="HPT"/>
    <property type="match status" value="1"/>
</dbReference>
<dbReference type="CDD" id="cd17546">
    <property type="entry name" value="REC_hyHK_CKI1_RcsC-like"/>
    <property type="match status" value="1"/>
</dbReference>
<evidence type="ECO:0000256" key="18">
    <source>
        <dbReference type="SAM" id="Coils"/>
    </source>
</evidence>
<dbReference type="InterPro" id="IPR011990">
    <property type="entry name" value="TPR-like_helical_dom_sf"/>
</dbReference>
<keyword evidence="6 17" id="KW-0597">Phosphoprotein</keyword>
<dbReference type="Gene3D" id="1.25.40.10">
    <property type="entry name" value="Tetratricopeptide repeat domain"/>
    <property type="match status" value="2"/>
</dbReference>
<dbReference type="CDD" id="cd16922">
    <property type="entry name" value="HATPase_EvgS-ArcB-TorS-like"/>
    <property type="match status" value="1"/>
</dbReference>
<keyword evidence="4" id="KW-1003">Cell membrane</keyword>
<feature type="domain" description="Protein kinase" evidence="19">
    <location>
        <begin position="17"/>
        <end position="274"/>
    </location>
</feature>
<dbReference type="InterPro" id="IPR041664">
    <property type="entry name" value="AAA_16"/>
</dbReference>
<dbReference type="SMART" id="SM00388">
    <property type="entry name" value="HisKA"/>
    <property type="match status" value="1"/>
</dbReference>
<evidence type="ECO:0000313" key="24">
    <source>
        <dbReference type="Proteomes" id="UP000317977"/>
    </source>
</evidence>
<dbReference type="Pfam" id="PF01627">
    <property type="entry name" value="Hpt"/>
    <property type="match status" value="1"/>
</dbReference>
<evidence type="ECO:0000313" key="23">
    <source>
        <dbReference type="EMBL" id="TWU49849.1"/>
    </source>
</evidence>
<feature type="domain" description="Histidine kinase" evidence="20">
    <location>
        <begin position="1438"/>
        <end position="1661"/>
    </location>
</feature>
<dbReference type="SUPFAM" id="SSF81901">
    <property type="entry name" value="HCP-like"/>
    <property type="match status" value="1"/>
</dbReference>
<dbReference type="SUPFAM" id="SSF47384">
    <property type="entry name" value="Homodimeric domain of signal transducing histidine kinase"/>
    <property type="match status" value="1"/>
</dbReference>
<dbReference type="SUPFAM" id="SSF56112">
    <property type="entry name" value="Protein kinase-like (PK-like)"/>
    <property type="match status" value="1"/>
</dbReference>
<dbReference type="InterPro" id="IPR008266">
    <property type="entry name" value="Tyr_kinase_AS"/>
</dbReference>
<organism evidence="23 24">
    <name type="scientific">Rubripirellula reticaptiva</name>
    <dbReference type="NCBI Taxonomy" id="2528013"/>
    <lineage>
        <taxon>Bacteria</taxon>
        <taxon>Pseudomonadati</taxon>
        <taxon>Planctomycetota</taxon>
        <taxon>Planctomycetia</taxon>
        <taxon>Pirellulales</taxon>
        <taxon>Pirellulaceae</taxon>
        <taxon>Rubripirellula</taxon>
    </lineage>
</organism>
<evidence type="ECO:0000256" key="13">
    <source>
        <dbReference type="ARBA" id="ARBA00023012"/>
    </source>
</evidence>
<evidence type="ECO:0000256" key="9">
    <source>
        <dbReference type="ARBA" id="ARBA00022741"/>
    </source>
</evidence>
<dbReference type="PROSITE" id="PS50011">
    <property type="entry name" value="PROTEIN_KINASE_DOM"/>
    <property type="match status" value="1"/>
</dbReference>
<evidence type="ECO:0000259" key="19">
    <source>
        <dbReference type="PROSITE" id="PS50011"/>
    </source>
</evidence>
<dbReference type="SMART" id="SM00220">
    <property type="entry name" value="S_TKc"/>
    <property type="match status" value="1"/>
</dbReference>
<dbReference type="SUPFAM" id="SSF55781">
    <property type="entry name" value="GAF domain-like"/>
    <property type="match status" value="1"/>
</dbReference>
<dbReference type="Pfam" id="PF02518">
    <property type="entry name" value="HATPase_c"/>
    <property type="match status" value="1"/>
</dbReference>
<dbReference type="Gene3D" id="3.30.450.40">
    <property type="match status" value="1"/>
</dbReference>
<keyword evidence="8" id="KW-0812">Transmembrane</keyword>
<proteinExistence type="predicted"/>
<dbReference type="Gene3D" id="3.30.565.10">
    <property type="entry name" value="Histidine kinase-like ATPase, C-terminal domain"/>
    <property type="match status" value="1"/>
</dbReference>
<comment type="subcellular location">
    <subcellularLocation>
        <location evidence="2">Cell inner membrane</location>
        <topology evidence="2">Multi-pass membrane protein</topology>
    </subcellularLocation>
</comment>
<dbReference type="SUPFAM" id="SSF55874">
    <property type="entry name" value="ATPase domain of HSP90 chaperone/DNA topoisomerase II/histidine kinase"/>
    <property type="match status" value="1"/>
</dbReference>
<keyword evidence="12" id="KW-1133">Transmembrane helix</keyword>
<keyword evidence="11" id="KW-0067">ATP-binding</keyword>
<dbReference type="InterPro" id="IPR036097">
    <property type="entry name" value="HisK_dim/P_sf"/>
</dbReference>
<dbReference type="Gene3D" id="1.10.510.10">
    <property type="entry name" value="Transferase(Phosphotransferase) domain 1"/>
    <property type="match status" value="1"/>
</dbReference>